<reference evidence="1 2" key="1">
    <citation type="submission" date="2020-06" db="EMBL/GenBank/DDBJ databases">
        <authorList>
            <person name="Li R."/>
            <person name="Bekaert M."/>
        </authorList>
    </citation>
    <scope>NUCLEOTIDE SEQUENCE [LARGE SCALE GENOMIC DNA]</scope>
    <source>
        <strain evidence="2">wild</strain>
    </source>
</reference>
<gene>
    <name evidence="1" type="ORF">MCOR_26414</name>
</gene>
<name>A0A6J8C6T1_MYTCO</name>
<dbReference type="EMBL" id="CACVKT020004749">
    <property type="protein sequence ID" value="CAC5391402.1"/>
    <property type="molecule type" value="Genomic_DNA"/>
</dbReference>
<accession>A0A6J8C6T1</accession>
<protein>
    <recommendedName>
        <fullName evidence="3">MULE transposase domain-containing protein</fullName>
    </recommendedName>
</protein>
<dbReference type="Proteomes" id="UP000507470">
    <property type="component" value="Unassembled WGS sequence"/>
</dbReference>
<evidence type="ECO:0008006" key="3">
    <source>
        <dbReference type="Google" id="ProtNLM"/>
    </source>
</evidence>
<evidence type="ECO:0000313" key="1">
    <source>
        <dbReference type="EMBL" id="CAC5391402.1"/>
    </source>
</evidence>
<sequence length="262" mass="30146">MENALRSGDKTAMDIYRDSVCDHAVPGTHQGILNARNLKQVGNIVRKVNEEKRISKDDIYNLVLLAYHLEGFIHEVTVFPDLTSIIAIPDMISIVNQLLDFNTSDDLPFVFFYDTNFKLGDFYVSPLVFRNISFEDYARCIFDSREKEGKKYILNFLIFVASTFPKLNKKGIPFVTNREPGLVNAIMKNFSNCGVVMCWNHLINDFKFNLQKMRAASYNIAVYVSNVRELLRSSCEQGYEERKKLLVSEQVVTRCVLMLHDS</sequence>
<organism evidence="1 2">
    <name type="scientific">Mytilus coruscus</name>
    <name type="common">Sea mussel</name>
    <dbReference type="NCBI Taxonomy" id="42192"/>
    <lineage>
        <taxon>Eukaryota</taxon>
        <taxon>Metazoa</taxon>
        <taxon>Spiralia</taxon>
        <taxon>Lophotrochozoa</taxon>
        <taxon>Mollusca</taxon>
        <taxon>Bivalvia</taxon>
        <taxon>Autobranchia</taxon>
        <taxon>Pteriomorphia</taxon>
        <taxon>Mytilida</taxon>
        <taxon>Mytiloidea</taxon>
        <taxon>Mytilidae</taxon>
        <taxon>Mytilinae</taxon>
        <taxon>Mytilus</taxon>
    </lineage>
</organism>
<dbReference type="OrthoDB" id="5791190at2759"/>
<evidence type="ECO:0000313" key="2">
    <source>
        <dbReference type="Proteomes" id="UP000507470"/>
    </source>
</evidence>
<dbReference type="AlphaFoldDB" id="A0A6J8C6T1"/>
<keyword evidence="2" id="KW-1185">Reference proteome</keyword>
<proteinExistence type="predicted"/>